<protein>
    <submittedName>
        <fullName evidence="1">Uncharacterized protein</fullName>
    </submittedName>
</protein>
<name>A0A0D9ZHG6_9ORYZ</name>
<organism evidence="1">
    <name type="scientific">Oryza glumipatula</name>
    <dbReference type="NCBI Taxonomy" id="40148"/>
    <lineage>
        <taxon>Eukaryota</taxon>
        <taxon>Viridiplantae</taxon>
        <taxon>Streptophyta</taxon>
        <taxon>Embryophyta</taxon>
        <taxon>Tracheophyta</taxon>
        <taxon>Spermatophyta</taxon>
        <taxon>Magnoliopsida</taxon>
        <taxon>Liliopsida</taxon>
        <taxon>Poales</taxon>
        <taxon>Poaceae</taxon>
        <taxon>BOP clade</taxon>
        <taxon>Oryzoideae</taxon>
        <taxon>Oryzeae</taxon>
        <taxon>Oryzinae</taxon>
        <taxon>Oryza</taxon>
    </lineage>
</organism>
<dbReference type="Proteomes" id="UP000026961">
    <property type="component" value="Chromosome 4"/>
</dbReference>
<accession>A0A0D9ZHG6</accession>
<dbReference type="AlphaFoldDB" id="A0A0D9ZHG6"/>
<reference evidence="1" key="2">
    <citation type="submission" date="2018-05" db="EMBL/GenBank/DDBJ databases">
        <title>OgluRS3 (Oryza glumaepatula Reference Sequence Version 3).</title>
        <authorList>
            <person name="Zhang J."/>
            <person name="Kudrna D."/>
            <person name="Lee S."/>
            <person name="Talag J."/>
            <person name="Welchert J."/>
            <person name="Wing R.A."/>
        </authorList>
    </citation>
    <scope>NUCLEOTIDE SEQUENCE [LARGE SCALE GENOMIC DNA]</scope>
</reference>
<dbReference type="EnsemblPlants" id="OGLUM04G03460.1">
    <property type="protein sequence ID" value="OGLUM04G03460.1"/>
    <property type="gene ID" value="OGLUM04G03460"/>
</dbReference>
<evidence type="ECO:0000313" key="2">
    <source>
        <dbReference type="Proteomes" id="UP000026961"/>
    </source>
</evidence>
<dbReference type="Gramene" id="OGLUM04G03460.1">
    <property type="protein sequence ID" value="OGLUM04G03460.1"/>
    <property type="gene ID" value="OGLUM04G03460"/>
</dbReference>
<proteinExistence type="predicted"/>
<dbReference type="HOGENOM" id="CLU_1221337_0_0_1"/>
<reference evidence="1" key="1">
    <citation type="submission" date="2015-04" db="UniProtKB">
        <authorList>
            <consortium name="EnsemblPlants"/>
        </authorList>
    </citation>
    <scope>IDENTIFICATION</scope>
</reference>
<sequence length="227" mass="25258">MDNERPDAARQLAAPTLTAPARAPAVIVNRSRGLELHNQLGLTLDSDAPYAEKRFLRYVGDEKLGAENAREVSTEIVTMALPCAYDWRRLPTVCPFGNAQWADQPTIAYYMETLWGIGARRCNGTRMVPYGGKRPPIIKKNWPTKPTVVILCRLLLVPATALPPPPPHPHRHPSFLFLLLLSHHHHPSFLLFFSIQPTPLSTQGLIRRHDHGVGPLVDAMVGPARVD</sequence>
<evidence type="ECO:0000313" key="1">
    <source>
        <dbReference type="EnsemblPlants" id="OGLUM04G03460.1"/>
    </source>
</evidence>
<keyword evidence="2" id="KW-1185">Reference proteome</keyword>